<proteinExistence type="predicted"/>
<evidence type="ECO:0000313" key="2">
    <source>
        <dbReference type="Proteomes" id="UP000308600"/>
    </source>
</evidence>
<evidence type="ECO:0000313" key="1">
    <source>
        <dbReference type="EMBL" id="TFK74527.1"/>
    </source>
</evidence>
<organism evidence="1 2">
    <name type="scientific">Pluteus cervinus</name>
    <dbReference type="NCBI Taxonomy" id="181527"/>
    <lineage>
        <taxon>Eukaryota</taxon>
        <taxon>Fungi</taxon>
        <taxon>Dikarya</taxon>
        <taxon>Basidiomycota</taxon>
        <taxon>Agaricomycotina</taxon>
        <taxon>Agaricomycetes</taxon>
        <taxon>Agaricomycetidae</taxon>
        <taxon>Agaricales</taxon>
        <taxon>Pluteineae</taxon>
        <taxon>Pluteaceae</taxon>
        <taxon>Pluteus</taxon>
    </lineage>
</organism>
<reference evidence="1 2" key="1">
    <citation type="journal article" date="2019" name="Nat. Ecol. Evol.">
        <title>Megaphylogeny resolves global patterns of mushroom evolution.</title>
        <authorList>
            <person name="Varga T."/>
            <person name="Krizsan K."/>
            <person name="Foldi C."/>
            <person name="Dima B."/>
            <person name="Sanchez-Garcia M."/>
            <person name="Sanchez-Ramirez S."/>
            <person name="Szollosi G.J."/>
            <person name="Szarkandi J.G."/>
            <person name="Papp V."/>
            <person name="Albert L."/>
            <person name="Andreopoulos W."/>
            <person name="Angelini C."/>
            <person name="Antonin V."/>
            <person name="Barry K.W."/>
            <person name="Bougher N.L."/>
            <person name="Buchanan P."/>
            <person name="Buyck B."/>
            <person name="Bense V."/>
            <person name="Catcheside P."/>
            <person name="Chovatia M."/>
            <person name="Cooper J."/>
            <person name="Damon W."/>
            <person name="Desjardin D."/>
            <person name="Finy P."/>
            <person name="Geml J."/>
            <person name="Haridas S."/>
            <person name="Hughes K."/>
            <person name="Justo A."/>
            <person name="Karasinski D."/>
            <person name="Kautmanova I."/>
            <person name="Kiss B."/>
            <person name="Kocsube S."/>
            <person name="Kotiranta H."/>
            <person name="LaButti K.M."/>
            <person name="Lechner B.E."/>
            <person name="Liimatainen K."/>
            <person name="Lipzen A."/>
            <person name="Lukacs Z."/>
            <person name="Mihaltcheva S."/>
            <person name="Morgado L.N."/>
            <person name="Niskanen T."/>
            <person name="Noordeloos M.E."/>
            <person name="Ohm R.A."/>
            <person name="Ortiz-Santana B."/>
            <person name="Ovrebo C."/>
            <person name="Racz N."/>
            <person name="Riley R."/>
            <person name="Savchenko A."/>
            <person name="Shiryaev A."/>
            <person name="Soop K."/>
            <person name="Spirin V."/>
            <person name="Szebenyi C."/>
            <person name="Tomsovsky M."/>
            <person name="Tulloss R.E."/>
            <person name="Uehling J."/>
            <person name="Grigoriev I.V."/>
            <person name="Vagvolgyi C."/>
            <person name="Papp T."/>
            <person name="Martin F.M."/>
            <person name="Miettinen O."/>
            <person name="Hibbett D.S."/>
            <person name="Nagy L.G."/>
        </authorList>
    </citation>
    <scope>NUCLEOTIDE SEQUENCE [LARGE SCALE GENOMIC DNA]</scope>
    <source>
        <strain evidence="1 2">NL-1719</strain>
    </source>
</reference>
<protein>
    <submittedName>
        <fullName evidence="1">Uncharacterized protein</fullName>
    </submittedName>
</protein>
<gene>
    <name evidence="1" type="ORF">BDN72DRAFT_788678</name>
</gene>
<dbReference type="Proteomes" id="UP000308600">
    <property type="component" value="Unassembled WGS sequence"/>
</dbReference>
<name>A0ACD3BC06_9AGAR</name>
<dbReference type="EMBL" id="ML208267">
    <property type="protein sequence ID" value="TFK74527.1"/>
    <property type="molecule type" value="Genomic_DNA"/>
</dbReference>
<accession>A0ACD3BC06</accession>
<sequence>MSNPPDSESPRATKQKSTYGSADSTLVEQIGAMPTSKNCLSCRIVGSGTFAGVGAYALWQSRAAAPGTPAQKRIVAGLGVALCVGSVIRWLQ</sequence>
<keyword evidence="2" id="KW-1185">Reference proteome</keyword>